<organism evidence="1 2">
    <name type="scientific">Flavivirga amylovorans</name>
    <dbReference type="NCBI Taxonomy" id="870486"/>
    <lineage>
        <taxon>Bacteria</taxon>
        <taxon>Pseudomonadati</taxon>
        <taxon>Bacteroidota</taxon>
        <taxon>Flavobacteriia</taxon>
        <taxon>Flavobacteriales</taxon>
        <taxon>Flavobacteriaceae</taxon>
        <taxon>Flavivirga</taxon>
    </lineage>
</organism>
<reference evidence="1" key="1">
    <citation type="submission" date="2023-07" db="EMBL/GenBank/DDBJ databases">
        <title>Two novel species in the genus Flavivirga.</title>
        <authorList>
            <person name="Kwon K."/>
        </authorList>
    </citation>
    <scope>NUCLEOTIDE SEQUENCE</scope>
    <source>
        <strain evidence="1">KACC 14157</strain>
    </source>
</reference>
<evidence type="ECO:0000313" key="1">
    <source>
        <dbReference type="EMBL" id="MDO5986443.1"/>
    </source>
</evidence>
<dbReference type="InterPro" id="IPR016032">
    <property type="entry name" value="Sig_transdc_resp-reg_C-effctor"/>
</dbReference>
<dbReference type="EMBL" id="JAUOEM010000001">
    <property type="protein sequence ID" value="MDO5986443.1"/>
    <property type="molecule type" value="Genomic_DNA"/>
</dbReference>
<accession>A0ABT8WXQ7</accession>
<dbReference type="RefSeq" id="WP_303280958.1">
    <property type="nucleotide sequence ID" value="NZ_BAABCZ010000016.1"/>
</dbReference>
<evidence type="ECO:0008006" key="3">
    <source>
        <dbReference type="Google" id="ProtNLM"/>
    </source>
</evidence>
<proteinExistence type="predicted"/>
<keyword evidence="2" id="KW-1185">Reference proteome</keyword>
<gene>
    <name evidence="1" type="ORF">Q4Q39_03400</name>
</gene>
<dbReference type="Proteomes" id="UP001176891">
    <property type="component" value="Unassembled WGS sequence"/>
</dbReference>
<comment type="caution">
    <text evidence="1">The sequence shown here is derived from an EMBL/GenBank/DDBJ whole genome shotgun (WGS) entry which is preliminary data.</text>
</comment>
<dbReference type="SUPFAM" id="SSF46894">
    <property type="entry name" value="C-terminal effector domain of the bipartite response regulators"/>
    <property type="match status" value="1"/>
</dbReference>
<name>A0ABT8WXQ7_9FLAO</name>
<evidence type="ECO:0000313" key="2">
    <source>
        <dbReference type="Proteomes" id="UP001176891"/>
    </source>
</evidence>
<protein>
    <recommendedName>
        <fullName evidence="3">HTH luxR-type domain-containing protein</fullName>
    </recommendedName>
</protein>
<sequence length="128" mass="15612">MEYYILKLFSNKELEYLRLKYQGVNEEEIARELKFKYKREHSNMETLILNKLSVNSWYNAFRKAFNLQLLNRKEFLSIDIKEEVSVFSKKIKDALLSKELNEKEKELKVYLMLLSFYSKMEYNCLLKK</sequence>